<name>A0A543IJ69_9ACTN</name>
<keyword evidence="1" id="KW-0808">Transferase</keyword>
<dbReference type="GO" id="GO:0005524">
    <property type="term" value="F:ATP binding"/>
    <property type="evidence" value="ECO:0007669"/>
    <property type="project" value="UniProtKB-UniRule"/>
</dbReference>
<feature type="domain" description="Protein kinase" evidence="6">
    <location>
        <begin position="12"/>
        <end position="283"/>
    </location>
</feature>
<dbReference type="EMBL" id="VFPO01000001">
    <property type="protein sequence ID" value="TQM70621.1"/>
    <property type="molecule type" value="Genomic_DNA"/>
</dbReference>
<dbReference type="Pfam" id="PF00069">
    <property type="entry name" value="Pkinase"/>
    <property type="match status" value="1"/>
</dbReference>
<comment type="caution">
    <text evidence="7">The sequence shown here is derived from an EMBL/GenBank/DDBJ whole genome shotgun (WGS) entry which is preliminary data.</text>
</comment>
<evidence type="ECO:0000256" key="2">
    <source>
        <dbReference type="ARBA" id="ARBA00022741"/>
    </source>
</evidence>
<dbReference type="PANTHER" id="PTHR43289:SF34">
    <property type="entry name" value="SERINE_THREONINE-PROTEIN KINASE YBDM-RELATED"/>
    <property type="match status" value="1"/>
</dbReference>
<dbReference type="Gene3D" id="3.30.200.20">
    <property type="entry name" value="Phosphorylase Kinase, domain 1"/>
    <property type="match status" value="1"/>
</dbReference>
<proteinExistence type="predicted"/>
<evidence type="ECO:0000259" key="6">
    <source>
        <dbReference type="PROSITE" id="PS50011"/>
    </source>
</evidence>
<keyword evidence="4 5" id="KW-0067">ATP-binding</keyword>
<feature type="binding site" evidence="5">
    <location>
        <position position="40"/>
    </location>
    <ligand>
        <name>ATP</name>
        <dbReference type="ChEBI" id="CHEBI:30616"/>
    </ligand>
</feature>
<evidence type="ECO:0000256" key="1">
    <source>
        <dbReference type="ARBA" id="ARBA00022679"/>
    </source>
</evidence>
<dbReference type="PANTHER" id="PTHR43289">
    <property type="entry name" value="MITOGEN-ACTIVATED PROTEIN KINASE KINASE KINASE 20-RELATED"/>
    <property type="match status" value="1"/>
</dbReference>
<dbReference type="InterPro" id="IPR017441">
    <property type="entry name" value="Protein_kinase_ATP_BS"/>
</dbReference>
<dbReference type="Gene3D" id="1.10.510.10">
    <property type="entry name" value="Transferase(Phosphotransferase) domain 1"/>
    <property type="match status" value="1"/>
</dbReference>
<keyword evidence="7" id="KW-0723">Serine/threonine-protein kinase</keyword>
<dbReference type="InterPro" id="IPR008266">
    <property type="entry name" value="Tyr_kinase_AS"/>
</dbReference>
<dbReference type="InterPro" id="IPR000719">
    <property type="entry name" value="Prot_kinase_dom"/>
</dbReference>
<organism evidence="7 8">
    <name type="scientific">Actinomadura hallensis</name>
    <dbReference type="NCBI Taxonomy" id="337895"/>
    <lineage>
        <taxon>Bacteria</taxon>
        <taxon>Bacillati</taxon>
        <taxon>Actinomycetota</taxon>
        <taxon>Actinomycetes</taxon>
        <taxon>Streptosporangiales</taxon>
        <taxon>Thermomonosporaceae</taxon>
        <taxon>Actinomadura</taxon>
    </lineage>
</organism>
<reference evidence="7 8" key="1">
    <citation type="submission" date="2019-06" db="EMBL/GenBank/DDBJ databases">
        <title>Sequencing the genomes of 1000 actinobacteria strains.</title>
        <authorList>
            <person name="Klenk H.-P."/>
        </authorList>
    </citation>
    <scope>NUCLEOTIDE SEQUENCE [LARGE SCALE GENOMIC DNA]</scope>
    <source>
        <strain evidence="7 8">DSM 45043</strain>
    </source>
</reference>
<dbReference type="PROSITE" id="PS00109">
    <property type="entry name" value="PROTEIN_KINASE_TYR"/>
    <property type="match status" value="1"/>
</dbReference>
<evidence type="ECO:0000256" key="4">
    <source>
        <dbReference type="ARBA" id="ARBA00022840"/>
    </source>
</evidence>
<dbReference type="CDD" id="cd14014">
    <property type="entry name" value="STKc_PknB_like"/>
    <property type="match status" value="1"/>
</dbReference>
<dbReference type="PROSITE" id="PS00107">
    <property type="entry name" value="PROTEIN_KINASE_ATP"/>
    <property type="match status" value="1"/>
</dbReference>
<dbReference type="PROSITE" id="PS50011">
    <property type="entry name" value="PROTEIN_KINASE_DOM"/>
    <property type="match status" value="1"/>
</dbReference>
<protein>
    <submittedName>
        <fullName evidence="7">Serine/threonine protein kinase</fullName>
    </submittedName>
</protein>
<evidence type="ECO:0000313" key="7">
    <source>
        <dbReference type="EMBL" id="TQM70621.1"/>
    </source>
</evidence>
<evidence type="ECO:0000256" key="3">
    <source>
        <dbReference type="ARBA" id="ARBA00022777"/>
    </source>
</evidence>
<dbReference type="GO" id="GO:0004674">
    <property type="term" value="F:protein serine/threonine kinase activity"/>
    <property type="evidence" value="ECO:0007669"/>
    <property type="project" value="UniProtKB-KW"/>
</dbReference>
<keyword evidence="8" id="KW-1185">Reference proteome</keyword>
<dbReference type="SUPFAM" id="SSF56112">
    <property type="entry name" value="Protein kinase-like (PK-like)"/>
    <property type="match status" value="1"/>
</dbReference>
<accession>A0A543IJ69</accession>
<keyword evidence="3 7" id="KW-0418">Kinase</keyword>
<dbReference type="InterPro" id="IPR011009">
    <property type="entry name" value="Kinase-like_dom_sf"/>
</dbReference>
<dbReference type="Proteomes" id="UP000316706">
    <property type="component" value="Unassembled WGS sequence"/>
</dbReference>
<evidence type="ECO:0000256" key="5">
    <source>
        <dbReference type="PROSITE-ProRule" id="PRU10141"/>
    </source>
</evidence>
<evidence type="ECO:0000313" key="8">
    <source>
        <dbReference type="Proteomes" id="UP000316706"/>
    </source>
</evidence>
<dbReference type="AlphaFoldDB" id="A0A543IJ69"/>
<sequence>MGTGTRRRLGGYRLLAEIGRGSTAVVHLALDPRGREVAVKALRPELAGEPEAISRLAREMSAQARVRSEYVARLLDGTVGAGAGPAPATDAAAGEARPLVTAPDVVPHVVMQYVPGCPLYDLVPAYGPLRPDRLARFARRLALALGDVHDAGVLHRDVSPGNVIVMGDRPTLIDFGIAHEAGAVQITRRGMVVGTPAYLAPELIEGERATTASDVFSWAATVAYAATGRPPFGRGSLHGVCFRILRGRADLDGVPEPLAGLLRLAFRRDPSRRPPARWFAGALADGDRAAAGRDAAAAA</sequence>
<gene>
    <name evidence="7" type="ORF">FHX41_4355</name>
</gene>
<keyword evidence="2 5" id="KW-0547">Nucleotide-binding</keyword>